<feature type="compositionally biased region" description="Basic and acidic residues" evidence="1">
    <location>
        <begin position="227"/>
        <end position="241"/>
    </location>
</feature>
<name>A0A9Q0EZG7_9TELE</name>
<feature type="compositionally biased region" description="Basic and acidic residues" evidence="1">
    <location>
        <begin position="429"/>
        <end position="443"/>
    </location>
</feature>
<organism evidence="2 3">
    <name type="scientific">Muraenolepis orangiensis</name>
    <name type="common">Patagonian moray cod</name>
    <dbReference type="NCBI Taxonomy" id="630683"/>
    <lineage>
        <taxon>Eukaryota</taxon>
        <taxon>Metazoa</taxon>
        <taxon>Chordata</taxon>
        <taxon>Craniata</taxon>
        <taxon>Vertebrata</taxon>
        <taxon>Euteleostomi</taxon>
        <taxon>Actinopterygii</taxon>
        <taxon>Neopterygii</taxon>
        <taxon>Teleostei</taxon>
        <taxon>Neoteleostei</taxon>
        <taxon>Acanthomorphata</taxon>
        <taxon>Zeiogadaria</taxon>
        <taxon>Gadariae</taxon>
        <taxon>Gadiformes</taxon>
        <taxon>Muraenolepidoidei</taxon>
        <taxon>Muraenolepididae</taxon>
        <taxon>Muraenolepis</taxon>
    </lineage>
</organism>
<evidence type="ECO:0000313" key="2">
    <source>
        <dbReference type="EMBL" id="KAJ3613757.1"/>
    </source>
</evidence>
<proteinExistence type="predicted"/>
<feature type="compositionally biased region" description="Basic and acidic residues" evidence="1">
    <location>
        <begin position="256"/>
        <end position="284"/>
    </location>
</feature>
<feature type="region of interest" description="Disordered" evidence="1">
    <location>
        <begin position="1"/>
        <end position="519"/>
    </location>
</feature>
<feature type="compositionally biased region" description="Basic and acidic residues" evidence="1">
    <location>
        <begin position="328"/>
        <end position="342"/>
    </location>
</feature>
<dbReference type="AlphaFoldDB" id="A0A9Q0EZG7"/>
<feature type="compositionally biased region" description="Basic and acidic residues" evidence="1">
    <location>
        <begin position="357"/>
        <end position="385"/>
    </location>
</feature>
<feature type="compositionally biased region" description="Basic and acidic residues" evidence="1">
    <location>
        <begin position="54"/>
        <end position="82"/>
    </location>
</feature>
<gene>
    <name evidence="2" type="ORF">NHX12_020003</name>
</gene>
<feature type="compositionally biased region" description="Basic and acidic residues" evidence="1">
    <location>
        <begin position="25"/>
        <end position="39"/>
    </location>
</feature>
<keyword evidence="3" id="KW-1185">Reference proteome</keyword>
<dbReference type="EMBL" id="JANIIK010000035">
    <property type="protein sequence ID" value="KAJ3613757.1"/>
    <property type="molecule type" value="Genomic_DNA"/>
</dbReference>
<accession>A0A9Q0EZG7</accession>
<feature type="compositionally biased region" description="Basic and acidic residues" evidence="1">
    <location>
        <begin position="458"/>
        <end position="486"/>
    </location>
</feature>
<protein>
    <submittedName>
        <fullName evidence="2">Uncharacterized protein</fullName>
    </submittedName>
</protein>
<comment type="caution">
    <text evidence="2">The sequence shown here is derived from an EMBL/GenBank/DDBJ whole genome shotgun (WGS) entry which is preliminary data.</text>
</comment>
<dbReference type="Proteomes" id="UP001148018">
    <property type="component" value="Unassembled WGS sequence"/>
</dbReference>
<sequence length="571" mass="64084">MGQSPERGGGSSLTSPVKVIGGLFQKREDGGTGETDGKRLSNSSLPGFRLSLRSSKEKKERKQEKEKEKEEEKEREKEREEVLLSEISEEREEISESYTRPEILPTPLSGGSSLTSPVKVIGGLFQKREDGGTGETDGKRLSNSSLPGFRLSLRSSKEKKERKQEKEKEKEEEKEREKEREEVLLSEISEEREEISESYTRPEILPTPLSGGSSLTSPVKVIGGLFQKREDGGTGETDGKRLSNSSLPGFRLSLRSSKEKKERKQEKEKEKEEEKEREKEREEVLLSEISEEREEISESYTRPEILPTPLSGGSSLTSPVKVIGGLFQKREDGGTGETDGKRLSNSSLPGFRLSLRSSKEKKERKQEKEKEKEEEKEREKEREEVLLSEISEEREEISESYTRPEILPTPLSGGSSLTSPVKVIGGLFQKREDGGTGETDGKRLSNSSLPGFRLSLRSSKEKKERKQEKEKEKEEEKEREKEREEVLLSEISEEREEISESYTRPEILPTPLSGGSSLTSPVKVIGGLFQKREDGGTGETDGKRLSNSSLPGMILYNTLVSHSTIHSSITL</sequence>
<reference evidence="2" key="1">
    <citation type="submission" date="2022-07" db="EMBL/GenBank/DDBJ databases">
        <title>Chromosome-level genome of Muraenolepis orangiensis.</title>
        <authorList>
            <person name="Kim J."/>
        </authorList>
    </citation>
    <scope>NUCLEOTIDE SEQUENCE</scope>
    <source>
        <strain evidence="2">KU_S4_2022</strain>
        <tissue evidence="2">Muscle</tissue>
    </source>
</reference>
<feature type="compositionally biased region" description="Basic and acidic residues" evidence="1">
    <location>
        <begin position="126"/>
        <end position="140"/>
    </location>
</feature>
<evidence type="ECO:0000313" key="3">
    <source>
        <dbReference type="Proteomes" id="UP001148018"/>
    </source>
</evidence>
<evidence type="ECO:0000256" key="1">
    <source>
        <dbReference type="SAM" id="MobiDB-lite"/>
    </source>
</evidence>
<feature type="compositionally biased region" description="Basic and acidic residues" evidence="1">
    <location>
        <begin position="155"/>
        <end position="183"/>
    </location>
</feature>